<protein>
    <submittedName>
        <fullName evidence="2">Uncharacterized protein</fullName>
    </submittedName>
</protein>
<sequence>MDALQSILSRLTALRHRALGLTLGAGAILALATGLVLALLWIACEALLFLAPAWRTALGALVLLGSAAAV</sequence>
<keyword evidence="1" id="KW-1133">Transmembrane helix</keyword>
<accession>A0A382UF35</accession>
<dbReference type="EMBL" id="UINC01143418">
    <property type="protein sequence ID" value="SVD32331.1"/>
    <property type="molecule type" value="Genomic_DNA"/>
</dbReference>
<evidence type="ECO:0000256" key="1">
    <source>
        <dbReference type="SAM" id="Phobius"/>
    </source>
</evidence>
<name>A0A382UF35_9ZZZZ</name>
<feature type="transmembrane region" description="Helical" evidence="1">
    <location>
        <begin position="49"/>
        <end position="69"/>
    </location>
</feature>
<feature type="non-terminal residue" evidence="2">
    <location>
        <position position="1"/>
    </location>
</feature>
<evidence type="ECO:0000313" key="2">
    <source>
        <dbReference type="EMBL" id="SVD32331.1"/>
    </source>
</evidence>
<keyword evidence="1" id="KW-0812">Transmembrane</keyword>
<keyword evidence="1" id="KW-0472">Membrane</keyword>
<organism evidence="2">
    <name type="scientific">marine metagenome</name>
    <dbReference type="NCBI Taxonomy" id="408172"/>
    <lineage>
        <taxon>unclassified sequences</taxon>
        <taxon>metagenomes</taxon>
        <taxon>ecological metagenomes</taxon>
    </lineage>
</organism>
<feature type="transmembrane region" description="Helical" evidence="1">
    <location>
        <begin position="21"/>
        <end position="43"/>
    </location>
</feature>
<proteinExistence type="predicted"/>
<feature type="non-terminal residue" evidence="2">
    <location>
        <position position="70"/>
    </location>
</feature>
<dbReference type="AlphaFoldDB" id="A0A382UF35"/>
<gene>
    <name evidence="2" type="ORF">METZ01_LOCUS385185</name>
</gene>
<reference evidence="2" key="1">
    <citation type="submission" date="2018-05" db="EMBL/GenBank/DDBJ databases">
        <authorList>
            <person name="Lanie J.A."/>
            <person name="Ng W.-L."/>
            <person name="Kazmierczak K.M."/>
            <person name="Andrzejewski T.M."/>
            <person name="Davidsen T.M."/>
            <person name="Wayne K.J."/>
            <person name="Tettelin H."/>
            <person name="Glass J.I."/>
            <person name="Rusch D."/>
            <person name="Podicherti R."/>
            <person name="Tsui H.-C.T."/>
            <person name="Winkler M.E."/>
        </authorList>
    </citation>
    <scope>NUCLEOTIDE SEQUENCE</scope>
</reference>